<evidence type="ECO:0000256" key="1">
    <source>
        <dbReference type="SAM" id="MobiDB-lite"/>
    </source>
</evidence>
<name>E8WW44_GRATM</name>
<organism evidence="3">
    <name type="scientific">Granulicella tundricola (strain ATCC BAA-1859 / DSM 23138 / MP5ACTX9)</name>
    <dbReference type="NCBI Taxonomy" id="1198114"/>
    <lineage>
        <taxon>Bacteria</taxon>
        <taxon>Pseudomonadati</taxon>
        <taxon>Acidobacteriota</taxon>
        <taxon>Terriglobia</taxon>
        <taxon>Terriglobales</taxon>
        <taxon>Acidobacteriaceae</taxon>
        <taxon>Granulicella</taxon>
    </lineage>
</organism>
<keyword evidence="3" id="KW-1185">Reference proteome</keyword>
<proteinExistence type="predicted"/>
<dbReference type="Proteomes" id="UP000000343">
    <property type="component" value="Chromosome"/>
</dbReference>
<evidence type="ECO:0000313" key="3">
    <source>
        <dbReference type="Proteomes" id="UP000000343"/>
    </source>
</evidence>
<dbReference type="PaxDb" id="1198114-AciX9_0278"/>
<reference evidence="3" key="1">
    <citation type="submission" date="2011-01" db="EMBL/GenBank/DDBJ databases">
        <title>Complete sequence of chromosome of Acidobacterium sp. MP5ACTX9.</title>
        <authorList>
            <consortium name="US DOE Joint Genome Institute"/>
            <person name="Lucas S."/>
            <person name="Copeland A."/>
            <person name="Lapidus A."/>
            <person name="Cheng J.-F."/>
            <person name="Goodwin L."/>
            <person name="Pitluck S."/>
            <person name="Teshima H."/>
            <person name="Detter J.C."/>
            <person name="Han C."/>
            <person name="Tapia R."/>
            <person name="Land M."/>
            <person name="Hauser L."/>
            <person name="Kyrpides N."/>
            <person name="Ivanova N."/>
            <person name="Ovchinnikova G."/>
            <person name="Pagani I."/>
            <person name="Rawat S.R."/>
            <person name="Mannisto M."/>
            <person name="Haggblom M.M."/>
            <person name="Woyke T."/>
        </authorList>
    </citation>
    <scope>NUCLEOTIDE SEQUENCE [LARGE SCALE GENOMIC DNA]</scope>
    <source>
        <strain evidence="3">MP5ACTX9</strain>
    </source>
</reference>
<dbReference type="HOGENOM" id="CLU_2935049_0_0_0"/>
<gene>
    <name evidence="2" type="ordered locus">AciX9_0278</name>
</gene>
<protein>
    <submittedName>
        <fullName evidence="2">Uncharacterized protein</fullName>
    </submittedName>
</protein>
<sequence>MSANDQPGGAKEPSGYNGDASTAGPGKTDVKSETPENKEGHLNPSAPEDANVTPGSAGTK</sequence>
<evidence type="ECO:0000313" key="2">
    <source>
        <dbReference type="EMBL" id="ADW67350.1"/>
    </source>
</evidence>
<dbReference type="eggNOG" id="ENOG5033H7V">
    <property type="taxonomic scope" value="Bacteria"/>
</dbReference>
<dbReference type="STRING" id="1198114.AciX9_0278"/>
<dbReference type="AlphaFoldDB" id="E8WW44"/>
<dbReference type="EMBL" id="CP002480">
    <property type="protein sequence ID" value="ADW67350.1"/>
    <property type="molecule type" value="Genomic_DNA"/>
</dbReference>
<dbReference type="KEGG" id="acm:AciX9_0278"/>
<feature type="region of interest" description="Disordered" evidence="1">
    <location>
        <begin position="1"/>
        <end position="60"/>
    </location>
</feature>
<feature type="compositionally biased region" description="Basic and acidic residues" evidence="1">
    <location>
        <begin position="28"/>
        <end position="41"/>
    </location>
</feature>
<accession>E8WW44</accession>